<proteinExistence type="predicted"/>
<dbReference type="SUPFAM" id="SSF49452">
    <property type="entry name" value="Starch-binding domain-like"/>
    <property type="match status" value="1"/>
</dbReference>
<reference evidence="1 2" key="1">
    <citation type="journal article" date="2019" name="Nat. Microbiol.">
        <title>Mediterranean grassland soil C-N compound turnover is dependent on rainfall and depth, and is mediated by genomically divergent microorganisms.</title>
        <authorList>
            <person name="Diamond S."/>
            <person name="Andeer P.F."/>
            <person name="Li Z."/>
            <person name="Crits-Christoph A."/>
            <person name="Burstein D."/>
            <person name="Anantharaman K."/>
            <person name="Lane K.R."/>
            <person name="Thomas B.C."/>
            <person name="Pan C."/>
            <person name="Northen T.R."/>
            <person name="Banfield J.F."/>
        </authorList>
    </citation>
    <scope>NUCLEOTIDE SEQUENCE [LARGE SCALE GENOMIC DNA]</scope>
    <source>
        <strain evidence="1">WS_2</strain>
    </source>
</reference>
<dbReference type="GO" id="GO:0030246">
    <property type="term" value="F:carbohydrate binding"/>
    <property type="evidence" value="ECO:0007669"/>
    <property type="project" value="InterPro"/>
</dbReference>
<dbReference type="EMBL" id="VBOS01000010">
    <property type="protein sequence ID" value="TMQ60799.1"/>
    <property type="molecule type" value="Genomic_DNA"/>
</dbReference>
<keyword evidence="1" id="KW-0378">Hydrolase</keyword>
<dbReference type="AlphaFoldDB" id="A0A538TAY4"/>
<accession>A0A538TAY4</accession>
<keyword evidence="1" id="KW-0121">Carboxypeptidase</keyword>
<comment type="caution">
    <text evidence="1">The sequence shown here is derived from an EMBL/GenBank/DDBJ whole genome shotgun (WGS) entry which is preliminary data.</text>
</comment>
<keyword evidence="1" id="KW-0645">Protease</keyword>
<name>A0A538TAY4_UNCEI</name>
<evidence type="ECO:0000313" key="2">
    <source>
        <dbReference type="Proteomes" id="UP000317716"/>
    </source>
</evidence>
<dbReference type="PROSITE" id="PS51257">
    <property type="entry name" value="PROKAR_LIPOPROTEIN"/>
    <property type="match status" value="1"/>
</dbReference>
<dbReference type="InterPro" id="IPR013784">
    <property type="entry name" value="Carb-bd-like_fold"/>
</dbReference>
<gene>
    <name evidence="1" type="ORF">E6K72_00340</name>
</gene>
<protein>
    <submittedName>
        <fullName evidence="1">Carboxypeptidase regulatory-like domain-containing protein</fullName>
    </submittedName>
</protein>
<sequence>MRQIQLLGVSLVLAVAGCGGHSSITNPQPPPTFVTIEVRTAAGTPAAGADVQLASTVLVGGYLEVTYGSADNSGRVTFGSVAPNLYIVAASAGGNVAAETLRVTSTGPPVLPALRLVKPGAFRGRATLQGATQDDGVFVSSLAVFPLPLTETDPRGAFLLGGVPPGHWTVEYERPGFRSVQTVGMIASPGDTVELPAVTLVHAPPGNP</sequence>
<dbReference type="Proteomes" id="UP000317716">
    <property type="component" value="Unassembled WGS sequence"/>
</dbReference>
<evidence type="ECO:0000313" key="1">
    <source>
        <dbReference type="EMBL" id="TMQ60799.1"/>
    </source>
</evidence>
<dbReference type="GO" id="GO:0004180">
    <property type="term" value="F:carboxypeptidase activity"/>
    <property type="evidence" value="ECO:0007669"/>
    <property type="project" value="UniProtKB-KW"/>
</dbReference>
<organism evidence="1 2">
    <name type="scientific">Eiseniibacteriota bacterium</name>
    <dbReference type="NCBI Taxonomy" id="2212470"/>
    <lineage>
        <taxon>Bacteria</taxon>
        <taxon>Candidatus Eiseniibacteriota</taxon>
    </lineage>
</organism>